<dbReference type="AlphaFoldDB" id="A0A518CGY9"/>
<organism evidence="2 3">
    <name type="scientific">Polystyrenella longa</name>
    <dbReference type="NCBI Taxonomy" id="2528007"/>
    <lineage>
        <taxon>Bacteria</taxon>
        <taxon>Pseudomonadati</taxon>
        <taxon>Planctomycetota</taxon>
        <taxon>Planctomycetia</taxon>
        <taxon>Planctomycetales</taxon>
        <taxon>Planctomycetaceae</taxon>
        <taxon>Polystyrenella</taxon>
    </lineage>
</organism>
<keyword evidence="2" id="KW-0560">Oxidoreductase</keyword>
<dbReference type="InterPro" id="IPR051450">
    <property type="entry name" value="Gfo/Idh/MocA_Oxidoreductases"/>
</dbReference>
<dbReference type="EC" id="1.-.-.-" evidence="2"/>
<dbReference type="GO" id="GO:0016491">
    <property type="term" value="F:oxidoreductase activity"/>
    <property type="evidence" value="ECO:0007669"/>
    <property type="project" value="UniProtKB-KW"/>
</dbReference>
<dbReference type="Pfam" id="PF01408">
    <property type="entry name" value="GFO_IDH_MocA"/>
    <property type="match status" value="1"/>
</dbReference>
<evidence type="ECO:0000259" key="1">
    <source>
        <dbReference type="Pfam" id="PF01408"/>
    </source>
</evidence>
<dbReference type="Gene3D" id="3.40.50.720">
    <property type="entry name" value="NAD(P)-binding Rossmann-like Domain"/>
    <property type="match status" value="1"/>
</dbReference>
<dbReference type="OrthoDB" id="9815825at2"/>
<feature type="domain" description="Gfo/Idh/MocA-like oxidoreductase N-terminal" evidence="1">
    <location>
        <begin position="11"/>
        <end position="146"/>
    </location>
</feature>
<accession>A0A518CGY9</accession>
<reference evidence="2 3" key="1">
    <citation type="submission" date="2019-02" db="EMBL/GenBank/DDBJ databases">
        <title>Deep-cultivation of Planctomycetes and their phenomic and genomic characterization uncovers novel biology.</title>
        <authorList>
            <person name="Wiegand S."/>
            <person name="Jogler M."/>
            <person name="Boedeker C."/>
            <person name="Pinto D."/>
            <person name="Vollmers J."/>
            <person name="Rivas-Marin E."/>
            <person name="Kohn T."/>
            <person name="Peeters S.H."/>
            <person name="Heuer A."/>
            <person name="Rast P."/>
            <person name="Oberbeckmann S."/>
            <person name="Bunk B."/>
            <person name="Jeske O."/>
            <person name="Meyerdierks A."/>
            <person name="Storesund J.E."/>
            <person name="Kallscheuer N."/>
            <person name="Luecker S."/>
            <person name="Lage O.M."/>
            <person name="Pohl T."/>
            <person name="Merkel B.J."/>
            <person name="Hornburger P."/>
            <person name="Mueller R.-W."/>
            <person name="Bruemmer F."/>
            <person name="Labrenz M."/>
            <person name="Spormann A.M."/>
            <person name="Op den Camp H."/>
            <person name="Overmann J."/>
            <person name="Amann R."/>
            <person name="Jetten M.S.M."/>
            <person name="Mascher T."/>
            <person name="Medema M.H."/>
            <person name="Devos D.P."/>
            <person name="Kaster A.-K."/>
            <person name="Ovreas L."/>
            <person name="Rohde M."/>
            <person name="Galperin M.Y."/>
            <person name="Jogler C."/>
        </authorList>
    </citation>
    <scope>NUCLEOTIDE SEQUENCE [LARGE SCALE GENOMIC DNA]</scope>
    <source>
        <strain evidence="2 3">Pla110</strain>
    </source>
</reference>
<evidence type="ECO:0000313" key="2">
    <source>
        <dbReference type="EMBL" id="QDU78491.1"/>
    </source>
</evidence>
<dbReference type="Proteomes" id="UP000317178">
    <property type="component" value="Chromosome"/>
</dbReference>
<dbReference type="InterPro" id="IPR036291">
    <property type="entry name" value="NAD(P)-bd_dom_sf"/>
</dbReference>
<dbReference type="InterPro" id="IPR000683">
    <property type="entry name" value="Gfo/Idh/MocA-like_OxRdtase_N"/>
</dbReference>
<keyword evidence="3" id="KW-1185">Reference proteome</keyword>
<name>A0A518CGY9_9PLAN</name>
<protein>
    <submittedName>
        <fullName evidence="2">Putative oxidoreductase YdgJ</fullName>
        <ecNumber evidence="2">1.-.-.-</ecNumber>
    </submittedName>
</protein>
<dbReference type="GO" id="GO:0000166">
    <property type="term" value="F:nucleotide binding"/>
    <property type="evidence" value="ECO:0007669"/>
    <property type="project" value="InterPro"/>
</dbReference>
<gene>
    <name evidence="2" type="primary">ydgJ</name>
    <name evidence="2" type="ORF">Pla110_01950</name>
</gene>
<dbReference type="EMBL" id="CP036281">
    <property type="protein sequence ID" value="QDU78491.1"/>
    <property type="molecule type" value="Genomic_DNA"/>
</dbReference>
<proteinExistence type="predicted"/>
<dbReference type="PANTHER" id="PTHR43377">
    <property type="entry name" value="BILIVERDIN REDUCTASE A"/>
    <property type="match status" value="1"/>
</dbReference>
<dbReference type="KEGG" id="plon:Pla110_01950"/>
<evidence type="ECO:0000313" key="3">
    <source>
        <dbReference type="Proteomes" id="UP000317178"/>
    </source>
</evidence>
<dbReference type="SUPFAM" id="SSF51735">
    <property type="entry name" value="NAD(P)-binding Rossmann-fold domains"/>
    <property type="match status" value="1"/>
</dbReference>
<dbReference type="PANTHER" id="PTHR43377:SF1">
    <property type="entry name" value="BILIVERDIN REDUCTASE A"/>
    <property type="match status" value="1"/>
</dbReference>
<dbReference type="Gene3D" id="3.30.360.10">
    <property type="entry name" value="Dihydrodipicolinate Reductase, domain 2"/>
    <property type="match status" value="1"/>
</dbReference>
<sequence length="426" mass="47434">MSPQADSPTLKAGMVGMGMIFDETYCPFFESAHREGMFDRRFGELSVELSAVATRTGKRAEKYKTAAGDKIADFQSFAGDGAVTQMLDSGLDFACVASPDDRHFGAAKEVIESGTHVIIEKPSVLTMQELDELVELAKQKNVLAKVVYHKLFDPDHKKMRSLYYDNVLKHVNNGYCTLLEPKQISGSQFAEWIGGRNPGTYVACHYIKLIDFSFPGKLKTISATGQRGLVGPQDGNTWDSTQLRMVYEYESGRNATFDIHTSWVTPDNFPGYVEQEVQFRFDNGLWNGHSRKRGVECTVEDKTPFTIKNSINNHFNGTFVEPWGERSQRGYGVEVIERFAREVAYVEHGGTDADRGKRLAEMQALDYNDLAADRQTVATIHALEAILERAAAGEPDCLVRINDPKGGLALYRPGVAEPEILYEGTV</sequence>
<dbReference type="RefSeq" id="WP_144992296.1">
    <property type="nucleotide sequence ID" value="NZ_CP036281.1"/>
</dbReference>